<gene>
    <name evidence="2" type="ORF">CAL24_12705</name>
</gene>
<dbReference type="InterPro" id="IPR050383">
    <property type="entry name" value="GlyoxalaseI/FosfomycinResist"/>
</dbReference>
<name>A0A261VPR6_9BORD</name>
<dbReference type="Gene3D" id="3.10.180.10">
    <property type="entry name" value="2,3-Dihydroxybiphenyl 1,2-Dioxygenase, domain 1"/>
    <property type="match status" value="1"/>
</dbReference>
<dbReference type="PANTHER" id="PTHR21366:SF14">
    <property type="entry name" value="GLYOXALASE DOMAIN-CONTAINING PROTEIN 5"/>
    <property type="match status" value="1"/>
</dbReference>
<dbReference type="RefSeq" id="WP_028355856.1">
    <property type="nucleotide sequence ID" value="NZ_NEVT01000006.1"/>
</dbReference>
<feature type="domain" description="VOC" evidence="1">
    <location>
        <begin position="4"/>
        <end position="124"/>
    </location>
</feature>
<evidence type="ECO:0000259" key="1">
    <source>
        <dbReference type="PROSITE" id="PS51819"/>
    </source>
</evidence>
<evidence type="ECO:0000313" key="2">
    <source>
        <dbReference type="EMBL" id="OZI76039.1"/>
    </source>
</evidence>
<organism evidence="2 3">
    <name type="scientific">Bordetella genomosp. 2</name>
    <dbReference type="NCBI Taxonomy" id="1983456"/>
    <lineage>
        <taxon>Bacteria</taxon>
        <taxon>Pseudomonadati</taxon>
        <taxon>Pseudomonadota</taxon>
        <taxon>Betaproteobacteria</taxon>
        <taxon>Burkholderiales</taxon>
        <taxon>Alcaligenaceae</taxon>
        <taxon>Bordetella</taxon>
    </lineage>
</organism>
<accession>A0A261VPR6</accession>
<protein>
    <submittedName>
        <fullName evidence="2">VOC family virulence protein</fullName>
    </submittedName>
</protein>
<dbReference type="PROSITE" id="PS51819">
    <property type="entry name" value="VOC"/>
    <property type="match status" value="1"/>
</dbReference>
<dbReference type="SUPFAM" id="SSF54593">
    <property type="entry name" value="Glyoxalase/Bleomycin resistance protein/Dihydroxybiphenyl dioxygenase"/>
    <property type="match status" value="1"/>
</dbReference>
<keyword evidence="3" id="KW-1185">Reference proteome</keyword>
<dbReference type="InterPro" id="IPR004360">
    <property type="entry name" value="Glyas_Fos-R_dOase_dom"/>
</dbReference>
<evidence type="ECO:0000313" key="3">
    <source>
        <dbReference type="Proteomes" id="UP000215633"/>
    </source>
</evidence>
<dbReference type="Proteomes" id="UP000215633">
    <property type="component" value="Unassembled WGS sequence"/>
</dbReference>
<dbReference type="AlphaFoldDB" id="A0A261VPR6"/>
<dbReference type="InterPro" id="IPR029068">
    <property type="entry name" value="Glyas_Bleomycin-R_OHBP_Dase"/>
</dbReference>
<sequence length="128" mass="14194">MIDHLDHLVLTCTDPEATIDFYTRILGMRLETFGQGRRALCFGNQKINLHVRGSEFEPKAHLPVPGALDLCFIADRPLDKVILRLEAAGARIIEGPVARTGATGKIRSVYLRDPDLNLIEISELATET</sequence>
<dbReference type="PANTHER" id="PTHR21366">
    <property type="entry name" value="GLYOXALASE FAMILY PROTEIN"/>
    <property type="match status" value="1"/>
</dbReference>
<dbReference type="Pfam" id="PF00903">
    <property type="entry name" value="Glyoxalase"/>
    <property type="match status" value="1"/>
</dbReference>
<dbReference type="InterPro" id="IPR037523">
    <property type="entry name" value="VOC_core"/>
</dbReference>
<dbReference type="EMBL" id="NEVT01000006">
    <property type="protein sequence ID" value="OZI76039.1"/>
    <property type="molecule type" value="Genomic_DNA"/>
</dbReference>
<dbReference type="CDD" id="cd07253">
    <property type="entry name" value="GLOD5"/>
    <property type="match status" value="1"/>
</dbReference>
<proteinExistence type="predicted"/>
<comment type="caution">
    <text evidence="2">The sequence shown here is derived from an EMBL/GenBank/DDBJ whole genome shotgun (WGS) entry which is preliminary data.</text>
</comment>
<reference evidence="3" key="1">
    <citation type="submission" date="2017-05" db="EMBL/GenBank/DDBJ databases">
        <title>Complete and WGS of Bordetella genogroups.</title>
        <authorList>
            <person name="Spilker T."/>
            <person name="Lipuma J."/>
        </authorList>
    </citation>
    <scope>NUCLEOTIDE SEQUENCE [LARGE SCALE GENOMIC DNA]</scope>
    <source>
        <strain evidence="3">AU8256</strain>
    </source>
</reference>